<evidence type="ECO:0000256" key="5">
    <source>
        <dbReference type="ARBA" id="ARBA00023295"/>
    </source>
</evidence>
<dbReference type="SUPFAM" id="SSF51445">
    <property type="entry name" value="(Trans)glycosidases"/>
    <property type="match status" value="1"/>
</dbReference>
<comment type="caution">
    <text evidence="7">The sequence shown here is derived from an EMBL/GenBank/DDBJ whole genome shotgun (WGS) entry which is preliminary data.</text>
</comment>
<evidence type="ECO:0000256" key="2">
    <source>
        <dbReference type="ARBA" id="ARBA00005336"/>
    </source>
</evidence>
<comment type="similarity">
    <text evidence="2">Belongs to the glycosyl hydrolase 3 family.</text>
</comment>
<dbReference type="NCBIfam" id="NF003740">
    <property type="entry name" value="PRK05337.1"/>
    <property type="match status" value="1"/>
</dbReference>
<reference evidence="7 8" key="1">
    <citation type="submission" date="2019-03" db="EMBL/GenBank/DDBJ databases">
        <title>Genomic Encyclopedia of Type Strains, Phase IV (KMG-IV): sequencing the most valuable type-strain genomes for metagenomic binning, comparative biology and taxonomic classification.</title>
        <authorList>
            <person name="Goeker M."/>
        </authorList>
    </citation>
    <scope>NUCLEOTIDE SEQUENCE [LARGE SCALE GENOMIC DNA]</scope>
    <source>
        <strain evidence="7 8">DSM 2781</strain>
    </source>
</reference>
<dbReference type="OrthoDB" id="9786661at2"/>
<evidence type="ECO:0000256" key="4">
    <source>
        <dbReference type="ARBA" id="ARBA00022801"/>
    </source>
</evidence>
<evidence type="ECO:0000313" key="7">
    <source>
        <dbReference type="EMBL" id="TCP25415.1"/>
    </source>
</evidence>
<dbReference type="InterPro" id="IPR001764">
    <property type="entry name" value="Glyco_hydro_3_N"/>
</dbReference>
<dbReference type="AlphaFoldDB" id="A0A4R2NVH7"/>
<dbReference type="Proteomes" id="UP000295733">
    <property type="component" value="Unassembled WGS sequence"/>
</dbReference>
<evidence type="ECO:0000256" key="1">
    <source>
        <dbReference type="ARBA" id="ARBA00001231"/>
    </source>
</evidence>
<dbReference type="PANTHER" id="PTHR30480">
    <property type="entry name" value="BETA-HEXOSAMINIDASE-RELATED"/>
    <property type="match status" value="1"/>
</dbReference>
<accession>A0A4R2NVH7</accession>
<dbReference type="EMBL" id="SLXL01000003">
    <property type="protein sequence ID" value="TCP25415.1"/>
    <property type="molecule type" value="Genomic_DNA"/>
</dbReference>
<sequence length="338" mass="35172">MSLGAGAFILGCAGPSLAEAERAFFAEANPLGFILFARNVETPDQLRRLTGALRDAVGRDAPVLIDQEGGRVQRMGPPHWRQWMPALDQIAAVGPGQAARAMYLRSRLIAADLAAVGIDTNCAPLGDLARSETHPILKNRCYGHDPATVINVARATAQGLLDGGVLPVLKHIPGHGRATVDSHLDLPRVTADRATLEAADFAPFRALADLPLGMTAHIVFDAIDPDLPVTTSPEGIALIRRDLGFDGVLMSDDISMQALHGSIGARSAAALAAGCDVVLHCNGDLTEMEEVVTASGVLGAESAARAARALARRQPPDAADIAALAAELEAMPQGAGHG</sequence>
<proteinExistence type="inferred from homology"/>
<keyword evidence="4" id="KW-0378">Hydrolase</keyword>
<keyword evidence="8" id="KW-1185">Reference proteome</keyword>
<dbReference type="InterPro" id="IPR017853">
    <property type="entry name" value="GH"/>
</dbReference>
<dbReference type="EC" id="3.2.1.52" evidence="3"/>
<feature type="domain" description="Glycoside hydrolase family 3 N-terminal" evidence="6">
    <location>
        <begin position="24"/>
        <end position="294"/>
    </location>
</feature>
<dbReference type="Gene3D" id="3.20.20.300">
    <property type="entry name" value="Glycoside hydrolase, family 3, N-terminal domain"/>
    <property type="match status" value="1"/>
</dbReference>
<comment type="catalytic activity">
    <reaction evidence="1">
        <text>Hydrolysis of terminal non-reducing N-acetyl-D-hexosamine residues in N-acetyl-beta-D-hexosaminides.</text>
        <dbReference type="EC" id="3.2.1.52"/>
    </reaction>
</comment>
<evidence type="ECO:0000313" key="8">
    <source>
        <dbReference type="Proteomes" id="UP000295733"/>
    </source>
</evidence>
<name>A0A4R2NVH7_RHOAD</name>
<evidence type="ECO:0000256" key="3">
    <source>
        <dbReference type="ARBA" id="ARBA00012663"/>
    </source>
</evidence>
<dbReference type="Pfam" id="PF00933">
    <property type="entry name" value="Glyco_hydro_3"/>
    <property type="match status" value="1"/>
</dbReference>
<dbReference type="PROSITE" id="PS00775">
    <property type="entry name" value="GLYCOSYL_HYDROL_F3"/>
    <property type="match status" value="1"/>
</dbReference>
<dbReference type="GO" id="GO:0005975">
    <property type="term" value="P:carbohydrate metabolic process"/>
    <property type="evidence" value="ECO:0007669"/>
    <property type="project" value="InterPro"/>
</dbReference>
<dbReference type="PANTHER" id="PTHR30480:SF13">
    <property type="entry name" value="BETA-HEXOSAMINIDASE"/>
    <property type="match status" value="1"/>
</dbReference>
<dbReference type="InterPro" id="IPR036962">
    <property type="entry name" value="Glyco_hydro_3_N_sf"/>
</dbReference>
<dbReference type="InterPro" id="IPR050226">
    <property type="entry name" value="NagZ_Beta-hexosaminidase"/>
</dbReference>
<protein>
    <recommendedName>
        <fullName evidence="3">beta-N-acetylhexosaminidase</fullName>
        <ecNumber evidence="3">3.2.1.52</ecNumber>
    </recommendedName>
</protein>
<dbReference type="GO" id="GO:0009254">
    <property type="term" value="P:peptidoglycan turnover"/>
    <property type="evidence" value="ECO:0007669"/>
    <property type="project" value="TreeGrafter"/>
</dbReference>
<dbReference type="GO" id="GO:0004563">
    <property type="term" value="F:beta-N-acetylhexosaminidase activity"/>
    <property type="evidence" value="ECO:0007669"/>
    <property type="project" value="UniProtKB-EC"/>
</dbReference>
<keyword evidence="5" id="KW-0326">Glycosidase</keyword>
<dbReference type="InterPro" id="IPR019800">
    <property type="entry name" value="Glyco_hydro_3_AS"/>
</dbReference>
<organism evidence="7 8">
    <name type="scientific">Rhodovulum adriaticum</name>
    <name type="common">Rhodopseudomonas adriatica</name>
    <dbReference type="NCBI Taxonomy" id="35804"/>
    <lineage>
        <taxon>Bacteria</taxon>
        <taxon>Pseudomonadati</taxon>
        <taxon>Pseudomonadota</taxon>
        <taxon>Alphaproteobacteria</taxon>
        <taxon>Rhodobacterales</taxon>
        <taxon>Paracoccaceae</taxon>
        <taxon>Rhodovulum</taxon>
    </lineage>
</organism>
<evidence type="ECO:0000259" key="6">
    <source>
        <dbReference type="Pfam" id="PF00933"/>
    </source>
</evidence>
<gene>
    <name evidence="7" type="ORF">EV656_103166</name>
</gene>